<keyword evidence="12 20" id="KW-0675">Receptor</keyword>
<keyword evidence="4 14" id="KW-1134">Transmembrane beta strand</keyword>
<dbReference type="InterPro" id="IPR010916">
    <property type="entry name" value="TonB_box_CS"/>
</dbReference>
<dbReference type="InterPro" id="IPR012910">
    <property type="entry name" value="Plug_dom"/>
</dbReference>
<keyword evidence="5" id="KW-0410">Iron transport</keyword>
<feature type="chain" id="PRO_5014844490" evidence="17">
    <location>
        <begin position="26"/>
        <end position="714"/>
    </location>
</feature>
<keyword evidence="8" id="KW-0408">Iron</keyword>
<dbReference type="Gene3D" id="2.170.130.10">
    <property type="entry name" value="TonB-dependent receptor, plug domain"/>
    <property type="match status" value="1"/>
</dbReference>
<organism evidence="20 21">
    <name type="scientific">Aeromonas lusitana</name>
    <dbReference type="NCBI Taxonomy" id="931529"/>
    <lineage>
        <taxon>Bacteria</taxon>
        <taxon>Pseudomonadati</taxon>
        <taxon>Pseudomonadota</taxon>
        <taxon>Gammaproteobacteria</taxon>
        <taxon>Aeromonadales</taxon>
        <taxon>Aeromonadaceae</taxon>
        <taxon>Aeromonas</taxon>
    </lineage>
</organism>
<dbReference type="InterPro" id="IPR036942">
    <property type="entry name" value="Beta-barrel_TonB_sf"/>
</dbReference>
<dbReference type="AlphaFoldDB" id="A0A2M8HCV3"/>
<evidence type="ECO:0000256" key="17">
    <source>
        <dbReference type="SAM" id="SignalP"/>
    </source>
</evidence>
<evidence type="ECO:0000256" key="14">
    <source>
        <dbReference type="PROSITE-ProRule" id="PRU01360"/>
    </source>
</evidence>
<evidence type="ECO:0000313" key="20">
    <source>
        <dbReference type="EMBL" id="PJC94301.1"/>
    </source>
</evidence>
<evidence type="ECO:0000256" key="13">
    <source>
        <dbReference type="ARBA" id="ARBA00023237"/>
    </source>
</evidence>
<evidence type="ECO:0000259" key="18">
    <source>
        <dbReference type="Pfam" id="PF00593"/>
    </source>
</evidence>
<evidence type="ECO:0000256" key="7">
    <source>
        <dbReference type="ARBA" id="ARBA00022729"/>
    </source>
</evidence>
<comment type="caution">
    <text evidence="20">The sequence shown here is derived from an EMBL/GenBank/DDBJ whole genome shotgun (WGS) entry which is preliminary data.</text>
</comment>
<dbReference type="OrthoDB" id="127311at2"/>
<reference evidence="20 21" key="1">
    <citation type="submission" date="2017-11" db="EMBL/GenBank/DDBJ databases">
        <title>Draft genome sequence of environmental isolate Aeromonas lusitania sp. nov. MDC 2473.</title>
        <authorList>
            <person name="Colston S.M."/>
            <person name="Navarro A."/>
            <person name="Martinez-Murcia A.J."/>
            <person name="Graf J."/>
        </authorList>
    </citation>
    <scope>NUCLEOTIDE SEQUENCE [LARGE SCALE GENOMIC DNA]</scope>
    <source>
        <strain evidence="20 21">MDC 2473</strain>
    </source>
</reference>
<keyword evidence="6 14" id="KW-0812">Transmembrane</keyword>
<sequence length="714" mass="78962">MQLVHPPLTVVAATISALLAGSALAAAPLESSEKVADETLTVLGQTYRNTATKTQLDPIETPQAISVVDSETLEQRGVSSVSEALRYVPGVNTELRGGAVNRLDLFNIRGFDNYQNFYDGLLLQYNEWNLQPQIDPVAIEQLEVFKGPTSVLYGSMPPGGMVNLIAKRPQRDAKHSVSVATGTGALKEMSFDSTGAINEQLAYRVVGLARQKDGQAVTSEEERYVFAPSLDWQLGERTLLNLNLYYQKDPEAGIYTTVPASGSVKSNPLGQLGSDTFLGDENWNEYNRDVTLVGYKLSHEFNDNWQVLQNARYMDASAYQRNTYNAPLAVDNRTVARNAYLTDEDSRGFVIDNQLAGKVMTGSAQHNLLLGVDYQYLDAHILYQDTLDYSAPSIDMFNPNHNQIVPSALNFSYEDRKVIRQSQTGVYLQDQVRLDRLVAIGGARYDSYQMDTDSRGLYMGAASQSLAKIDQDNLSFRLGALYELDYGFSPYVSYAESFEPVPGADKNGKAFDPSTGQQWEGGIKFLSEDMSKTFTVAAFHITKENALVTDPDNIYGPKLQTGEIVSKGIELEGRMDITDQLDLALSYTRQDMEITKDTTDLQGKTPVWVPKQMASLWSNYYGGGSLQGMRVGAGLRYVGEAELDAANTDTVPDYVLMDMSASYDLAELSQSLKGVEASLSASNLLDKTYYSCYDQNNCWFGAERNLEARLKYAF</sequence>
<dbReference type="PROSITE" id="PS52016">
    <property type="entry name" value="TONB_DEPENDENT_REC_3"/>
    <property type="match status" value="1"/>
</dbReference>
<gene>
    <name evidence="20" type="ORF">CUC44_04980</name>
</gene>
<dbReference type="InterPro" id="IPR000531">
    <property type="entry name" value="Beta-barrel_TonB"/>
</dbReference>
<keyword evidence="21" id="KW-1185">Reference proteome</keyword>
<dbReference type="FunFam" id="2.170.130.10:FF:000001">
    <property type="entry name" value="Catecholate siderophore TonB-dependent receptor"/>
    <property type="match status" value="1"/>
</dbReference>
<evidence type="ECO:0000256" key="10">
    <source>
        <dbReference type="ARBA" id="ARBA00023077"/>
    </source>
</evidence>
<evidence type="ECO:0000256" key="15">
    <source>
        <dbReference type="PROSITE-ProRule" id="PRU10143"/>
    </source>
</evidence>
<dbReference type="PROSITE" id="PS00430">
    <property type="entry name" value="TONB_DEPENDENT_REC_1"/>
    <property type="match status" value="1"/>
</dbReference>
<evidence type="ECO:0000313" key="21">
    <source>
        <dbReference type="Proteomes" id="UP000232060"/>
    </source>
</evidence>
<evidence type="ECO:0000256" key="16">
    <source>
        <dbReference type="RuleBase" id="RU003357"/>
    </source>
</evidence>
<dbReference type="PANTHER" id="PTHR32552:SF68">
    <property type="entry name" value="FERRICHROME OUTER MEMBRANE TRANSPORTER_PHAGE RECEPTOR"/>
    <property type="match status" value="1"/>
</dbReference>
<evidence type="ECO:0000256" key="11">
    <source>
        <dbReference type="ARBA" id="ARBA00023136"/>
    </source>
</evidence>
<dbReference type="GO" id="GO:0038023">
    <property type="term" value="F:signaling receptor activity"/>
    <property type="evidence" value="ECO:0007669"/>
    <property type="project" value="InterPro"/>
</dbReference>
<keyword evidence="7 17" id="KW-0732">Signal</keyword>
<keyword evidence="10 15" id="KW-0798">TonB box</keyword>
<dbReference type="GO" id="GO:0015891">
    <property type="term" value="P:siderophore transport"/>
    <property type="evidence" value="ECO:0007669"/>
    <property type="project" value="InterPro"/>
</dbReference>
<evidence type="ECO:0000259" key="19">
    <source>
        <dbReference type="Pfam" id="PF07715"/>
    </source>
</evidence>
<dbReference type="InterPro" id="IPR010105">
    <property type="entry name" value="TonB_sidphr_rcpt"/>
</dbReference>
<dbReference type="SUPFAM" id="SSF56935">
    <property type="entry name" value="Porins"/>
    <property type="match status" value="1"/>
</dbReference>
<dbReference type="Proteomes" id="UP000232060">
    <property type="component" value="Unassembled WGS sequence"/>
</dbReference>
<comment type="similarity">
    <text evidence="2 14 16">Belongs to the TonB-dependent receptor family.</text>
</comment>
<dbReference type="PANTHER" id="PTHR32552">
    <property type="entry name" value="FERRICHROME IRON RECEPTOR-RELATED"/>
    <property type="match status" value="1"/>
</dbReference>
<evidence type="ECO:0000256" key="4">
    <source>
        <dbReference type="ARBA" id="ARBA00022452"/>
    </source>
</evidence>
<evidence type="ECO:0000256" key="9">
    <source>
        <dbReference type="ARBA" id="ARBA00023065"/>
    </source>
</evidence>
<dbReference type="GO" id="GO:0015344">
    <property type="term" value="F:siderophore uptake transmembrane transporter activity"/>
    <property type="evidence" value="ECO:0007669"/>
    <property type="project" value="TreeGrafter"/>
</dbReference>
<dbReference type="Pfam" id="PF00593">
    <property type="entry name" value="TonB_dep_Rec_b-barrel"/>
    <property type="match status" value="1"/>
</dbReference>
<dbReference type="RefSeq" id="WP_100859118.1">
    <property type="nucleotide sequence ID" value="NZ_PGCP01000005.1"/>
</dbReference>
<dbReference type="Gene3D" id="2.40.170.20">
    <property type="entry name" value="TonB-dependent receptor, beta-barrel domain"/>
    <property type="match status" value="1"/>
</dbReference>
<evidence type="ECO:0000256" key="5">
    <source>
        <dbReference type="ARBA" id="ARBA00022496"/>
    </source>
</evidence>
<dbReference type="Pfam" id="PF07715">
    <property type="entry name" value="Plug"/>
    <property type="match status" value="1"/>
</dbReference>
<feature type="domain" description="TonB-dependent receptor-like beta-barrel" evidence="18">
    <location>
        <begin position="231"/>
        <end position="684"/>
    </location>
</feature>
<dbReference type="EMBL" id="PGCP01000005">
    <property type="protein sequence ID" value="PJC94301.1"/>
    <property type="molecule type" value="Genomic_DNA"/>
</dbReference>
<evidence type="ECO:0000256" key="2">
    <source>
        <dbReference type="ARBA" id="ARBA00009810"/>
    </source>
</evidence>
<feature type="signal peptide" evidence="17">
    <location>
        <begin position="1"/>
        <end position="25"/>
    </location>
</feature>
<keyword evidence="3 14" id="KW-0813">Transport</keyword>
<comment type="subcellular location">
    <subcellularLocation>
        <location evidence="1 14">Cell outer membrane</location>
        <topology evidence="1 14">Multi-pass membrane protein</topology>
    </subcellularLocation>
</comment>
<evidence type="ECO:0000256" key="3">
    <source>
        <dbReference type="ARBA" id="ARBA00022448"/>
    </source>
</evidence>
<keyword evidence="9" id="KW-0406">Ion transport</keyword>
<evidence type="ECO:0000256" key="1">
    <source>
        <dbReference type="ARBA" id="ARBA00004571"/>
    </source>
</evidence>
<keyword evidence="13 14" id="KW-0998">Cell outer membrane</keyword>
<dbReference type="NCBIfam" id="TIGR01783">
    <property type="entry name" value="TonB-siderophor"/>
    <property type="match status" value="1"/>
</dbReference>
<protein>
    <submittedName>
        <fullName evidence="20">TonB-dependent siderophore receptor</fullName>
    </submittedName>
</protein>
<dbReference type="InterPro" id="IPR039426">
    <property type="entry name" value="TonB-dep_rcpt-like"/>
</dbReference>
<evidence type="ECO:0000256" key="12">
    <source>
        <dbReference type="ARBA" id="ARBA00023170"/>
    </source>
</evidence>
<dbReference type="CDD" id="cd01347">
    <property type="entry name" value="ligand_gated_channel"/>
    <property type="match status" value="1"/>
</dbReference>
<dbReference type="InterPro" id="IPR037066">
    <property type="entry name" value="Plug_dom_sf"/>
</dbReference>
<evidence type="ECO:0000256" key="6">
    <source>
        <dbReference type="ARBA" id="ARBA00022692"/>
    </source>
</evidence>
<dbReference type="GO" id="GO:0009279">
    <property type="term" value="C:cell outer membrane"/>
    <property type="evidence" value="ECO:0007669"/>
    <property type="project" value="UniProtKB-SubCell"/>
</dbReference>
<keyword evidence="11 14" id="KW-0472">Membrane</keyword>
<name>A0A2M8HCV3_9GAMM</name>
<evidence type="ECO:0000256" key="8">
    <source>
        <dbReference type="ARBA" id="ARBA00023004"/>
    </source>
</evidence>
<feature type="short sequence motif" description="TonB box" evidence="15">
    <location>
        <begin position="39"/>
        <end position="45"/>
    </location>
</feature>
<feature type="domain" description="TonB-dependent receptor plug" evidence="19">
    <location>
        <begin position="59"/>
        <end position="160"/>
    </location>
</feature>
<accession>A0A2M8HCV3</accession>
<proteinExistence type="inferred from homology"/>